<accession>A0ABQ2DCC3</accession>
<proteinExistence type="predicted"/>
<reference evidence="2" key="1">
    <citation type="journal article" date="2019" name="Int. J. Syst. Evol. Microbiol.">
        <title>The Global Catalogue of Microorganisms (GCM) 10K type strain sequencing project: providing services to taxonomists for standard genome sequencing and annotation.</title>
        <authorList>
            <consortium name="The Broad Institute Genomics Platform"/>
            <consortium name="The Broad Institute Genome Sequencing Center for Infectious Disease"/>
            <person name="Wu L."/>
            <person name="Ma J."/>
        </authorList>
    </citation>
    <scope>NUCLEOTIDE SEQUENCE [LARGE SCALE GENOMIC DNA]</scope>
    <source>
        <strain evidence="2">JCM 14370</strain>
    </source>
</reference>
<protein>
    <submittedName>
        <fullName evidence="1">Uncharacterized protein</fullName>
    </submittedName>
</protein>
<evidence type="ECO:0000313" key="2">
    <source>
        <dbReference type="Proteomes" id="UP000632222"/>
    </source>
</evidence>
<dbReference type="Proteomes" id="UP000632222">
    <property type="component" value="Unassembled WGS sequence"/>
</dbReference>
<gene>
    <name evidence="1" type="ORF">GCM10008938_43940</name>
</gene>
<dbReference type="RefSeq" id="WP_189007071.1">
    <property type="nucleotide sequence ID" value="NZ_BMOD01000026.1"/>
</dbReference>
<name>A0ABQ2DCC3_9DEIO</name>
<organism evidence="1 2">
    <name type="scientific">Deinococcus roseus</name>
    <dbReference type="NCBI Taxonomy" id="392414"/>
    <lineage>
        <taxon>Bacteria</taxon>
        <taxon>Thermotogati</taxon>
        <taxon>Deinococcota</taxon>
        <taxon>Deinococci</taxon>
        <taxon>Deinococcales</taxon>
        <taxon>Deinococcaceae</taxon>
        <taxon>Deinococcus</taxon>
    </lineage>
</organism>
<sequence>MHTKYGVALTECREMAGYPKQTAAARASAKLAKDLPEHFEAFSQQWLSRLEKDRTGTEIDRSVRPKLRTLAYLLKLNGKAFEERIGVSIGQVPLLDQGAETRSLQRLEGVQSLRGDLVLTAAMQAEIWIEPGSTTGMLVYQINGEHWTISPDNPIRPEQEALGSVVKVEFGRKGSQV</sequence>
<comment type="caution">
    <text evidence="1">The sequence shown here is derived from an EMBL/GenBank/DDBJ whole genome shotgun (WGS) entry which is preliminary data.</text>
</comment>
<keyword evidence="2" id="KW-1185">Reference proteome</keyword>
<evidence type="ECO:0000313" key="1">
    <source>
        <dbReference type="EMBL" id="GGJ53171.1"/>
    </source>
</evidence>
<dbReference type="EMBL" id="BMOD01000026">
    <property type="protein sequence ID" value="GGJ53171.1"/>
    <property type="molecule type" value="Genomic_DNA"/>
</dbReference>